<feature type="non-terminal residue" evidence="1">
    <location>
        <position position="1"/>
    </location>
</feature>
<protein>
    <submittedName>
        <fullName evidence="1">Uncharacterized protein</fullName>
    </submittedName>
</protein>
<proteinExistence type="predicted"/>
<dbReference type="AlphaFoldDB" id="A0A8S2P6D0"/>
<name>A0A8S2P6D0_9BILA</name>
<reference evidence="1" key="1">
    <citation type="submission" date="2021-02" db="EMBL/GenBank/DDBJ databases">
        <authorList>
            <person name="Nowell W R."/>
        </authorList>
    </citation>
    <scope>NUCLEOTIDE SEQUENCE</scope>
</reference>
<gene>
    <name evidence="1" type="ORF">GIL414_LOCUS13488</name>
</gene>
<sequence length="80" mass="9347">NLFIFFTRISVFDRELSNMRQLQTFLFDIVMINEESCPSPNDIPCIFIQTGYLVNCYIDDSPNEVIRCNVYNHSHAPGIR</sequence>
<dbReference type="Proteomes" id="UP000681720">
    <property type="component" value="Unassembled WGS sequence"/>
</dbReference>
<evidence type="ECO:0000313" key="2">
    <source>
        <dbReference type="Proteomes" id="UP000681720"/>
    </source>
</evidence>
<accession>A0A8S2P6D0</accession>
<organism evidence="1 2">
    <name type="scientific">Rotaria magnacalcarata</name>
    <dbReference type="NCBI Taxonomy" id="392030"/>
    <lineage>
        <taxon>Eukaryota</taxon>
        <taxon>Metazoa</taxon>
        <taxon>Spiralia</taxon>
        <taxon>Gnathifera</taxon>
        <taxon>Rotifera</taxon>
        <taxon>Eurotatoria</taxon>
        <taxon>Bdelloidea</taxon>
        <taxon>Philodinida</taxon>
        <taxon>Philodinidae</taxon>
        <taxon>Rotaria</taxon>
    </lineage>
</organism>
<evidence type="ECO:0000313" key="1">
    <source>
        <dbReference type="EMBL" id="CAF4032803.1"/>
    </source>
</evidence>
<comment type="caution">
    <text evidence="1">The sequence shown here is derived from an EMBL/GenBank/DDBJ whole genome shotgun (WGS) entry which is preliminary data.</text>
</comment>
<dbReference type="EMBL" id="CAJOBJ010005479">
    <property type="protein sequence ID" value="CAF4032803.1"/>
    <property type="molecule type" value="Genomic_DNA"/>
</dbReference>